<evidence type="ECO:0000313" key="1">
    <source>
        <dbReference type="EMBL" id="THY24697.1"/>
    </source>
</evidence>
<proteinExistence type="predicted"/>
<evidence type="ECO:0000313" key="2">
    <source>
        <dbReference type="Proteomes" id="UP000306584"/>
    </source>
</evidence>
<sequence>MLPNFLNKPDGGRGWASLFIMQGFEVYIVDQTSRGRSAWRPDDGAPGLTTSSVEVIQQRFTAPQDYKLWPQAVNHTQWPGTGRMGDPIFDAFYSSNVQYVNNDTYQQATMQVSGADLLDHIGSPAILI</sequence>
<dbReference type="EMBL" id="QZBD01000199">
    <property type="protein sequence ID" value="THY24697.1"/>
    <property type="molecule type" value="Genomic_DNA"/>
</dbReference>
<accession>A0A4S9L6D6</accession>
<dbReference type="GO" id="GO:0016787">
    <property type="term" value="F:hydrolase activity"/>
    <property type="evidence" value="ECO:0007669"/>
    <property type="project" value="UniProtKB-KW"/>
</dbReference>
<dbReference type="Gene3D" id="3.40.50.1820">
    <property type="entry name" value="alpha/beta hydrolase"/>
    <property type="match status" value="1"/>
</dbReference>
<dbReference type="AlphaFoldDB" id="A0A4S9L6D6"/>
<dbReference type="Proteomes" id="UP000306584">
    <property type="component" value="Unassembled WGS sequence"/>
</dbReference>
<comment type="caution">
    <text evidence="1">The sequence shown here is derived from an EMBL/GenBank/DDBJ whole genome shotgun (WGS) entry which is preliminary data.</text>
</comment>
<keyword evidence="1" id="KW-0378">Hydrolase</keyword>
<reference evidence="1 2" key="1">
    <citation type="submission" date="2018-10" db="EMBL/GenBank/DDBJ databases">
        <title>Fifty Aureobasidium pullulans genomes reveal a recombining polyextremotolerant generalist.</title>
        <authorList>
            <person name="Gostincar C."/>
            <person name="Turk M."/>
            <person name="Zajc J."/>
            <person name="Gunde-Cimerman N."/>
        </authorList>
    </citation>
    <scope>NUCLEOTIDE SEQUENCE [LARGE SCALE GENOMIC DNA]</scope>
    <source>
        <strain evidence="1 2">EXF-6604</strain>
    </source>
</reference>
<name>A0A4S9L6D6_AURPU</name>
<gene>
    <name evidence="1" type="ORF">D6D01_05353</name>
</gene>
<organism evidence="1 2">
    <name type="scientific">Aureobasidium pullulans</name>
    <name type="common">Black yeast</name>
    <name type="synonym">Pullularia pullulans</name>
    <dbReference type="NCBI Taxonomy" id="5580"/>
    <lineage>
        <taxon>Eukaryota</taxon>
        <taxon>Fungi</taxon>
        <taxon>Dikarya</taxon>
        <taxon>Ascomycota</taxon>
        <taxon>Pezizomycotina</taxon>
        <taxon>Dothideomycetes</taxon>
        <taxon>Dothideomycetidae</taxon>
        <taxon>Dothideales</taxon>
        <taxon>Saccotheciaceae</taxon>
        <taxon>Aureobasidium</taxon>
    </lineage>
</organism>
<dbReference type="InterPro" id="IPR029058">
    <property type="entry name" value="AB_hydrolase_fold"/>
</dbReference>
<protein>
    <submittedName>
        <fullName evidence="1">Alpha/beta-hydrolase</fullName>
    </submittedName>
</protein>